<evidence type="ECO:0000256" key="1">
    <source>
        <dbReference type="ARBA" id="ARBA00000085"/>
    </source>
</evidence>
<protein>
    <recommendedName>
        <fullName evidence="2">histidine kinase</fullName>
        <ecNumber evidence="2">2.7.13.3</ecNumber>
    </recommendedName>
</protein>
<dbReference type="InterPro" id="IPR013655">
    <property type="entry name" value="PAS_fold_3"/>
</dbReference>
<dbReference type="InterPro" id="IPR003594">
    <property type="entry name" value="HATPase_dom"/>
</dbReference>
<keyword evidence="4" id="KW-0808">Transferase</keyword>
<dbReference type="EC" id="2.7.13.3" evidence="2"/>
<keyword evidence="7" id="KW-0812">Transmembrane</keyword>
<dbReference type="CDD" id="cd00130">
    <property type="entry name" value="PAS"/>
    <property type="match status" value="1"/>
</dbReference>
<keyword evidence="10" id="KW-1185">Reference proteome</keyword>
<gene>
    <name evidence="9" type="ORF">ACFS29_02320</name>
</gene>
<evidence type="ECO:0000256" key="6">
    <source>
        <dbReference type="SAM" id="Coils"/>
    </source>
</evidence>
<feature type="coiled-coil region" evidence="6">
    <location>
        <begin position="338"/>
        <end position="365"/>
    </location>
</feature>
<dbReference type="SUPFAM" id="SSF47384">
    <property type="entry name" value="Homodimeric domain of signal transducing histidine kinase"/>
    <property type="match status" value="1"/>
</dbReference>
<evidence type="ECO:0000256" key="4">
    <source>
        <dbReference type="ARBA" id="ARBA00022679"/>
    </source>
</evidence>
<dbReference type="PANTHER" id="PTHR43304">
    <property type="entry name" value="PHYTOCHROME-LIKE PROTEIN CPH1"/>
    <property type="match status" value="1"/>
</dbReference>
<dbReference type="EMBL" id="JBHUOS010000001">
    <property type="protein sequence ID" value="MFD2914457.1"/>
    <property type="molecule type" value="Genomic_DNA"/>
</dbReference>
<accession>A0ABW5ZPF0</accession>
<reference evidence="10" key="1">
    <citation type="journal article" date="2019" name="Int. J. Syst. Evol. Microbiol.">
        <title>The Global Catalogue of Microorganisms (GCM) 10K type strain sequencing project: providing services to taxonomists for standard genome sequencing and annotation.</title>
        <authorList>
            <consortium name="The Broad Institute Genomics Platform"/>
            <consortium name="The Broad Institute Genome Sequencing Center for Infectious Disease"/>
            <person name="Wu L."/>
            <person name="Ma J."/>
        </authorList>
    </citation>
    <scope>NUCLEOTIDE SEQUENCE [LARGE SCALE GENOMIC DNA]</scope>
    <source>
        <strain evidence="10">KCTC 32514</strain>
    </source>
</reference>
<dbReference type="InterPro" id="IPR036097">
    <property type="entry name" value="HisK_dim/P_sf"/>
</dbReference>
<feature type="transmembrane region" description="Helical" evidence="7">
    <location>
        <begin position="12"/>
        <end position="31"/>
    </location>
</feature>
<dbReference type="CDD" id="cd19410">
    <property type="entry name" value="HK9-like_sensor"/>
    <property type="match status" value="1"/>
</dbReference>
<dbReference type="Pfam" id="PF02518">
    <property type="entry name" value="HATPase_c"/>
    <property type="match status" value="1"/>
</dbReference>
<evidence type="ECO:0000256" key="2">
    <source>
        <dbReference type="ARBA" id="ARBA00012438"/>
    </source>
</evidence>
<dbReference type="InterPro" id="IPR005467">
    <property type="entry name" value="His_kinase_dom"/>
</dbReference>
<evidence type="ECO:0000313" key="10">
    <source>
        <dbReference type="Proteomes" id="UP001597548"/>
    </source>
</evidence>
<evidence type="ECO:0000256" key="7">
    <source>
        <dbReference type="SAM" id="Phobius"/>
    </source>
</evidence>
<dbReference type="CDD" id="cd00082">
    <property type="entry name" value="HisKA"/>
    <property type="match status" value="1"/>
</dbReference>
<dbReference type="SMART" id="SM00387">
    <property type="entry name" value="HATPase_c"/>
    <property type="match status" value="1"/>
</dbReference>
<dbReference type="PROSITE" id="PS50109">
    <property type="entry name" value="HIS_KIN"/>
    <property type="match status" value="1"/>
</dbReference>
<dbReference type="InterPro" id="IPR003661">
    <property type="entry name" value="HisK_dim/P_dom"/>
</dbReference>
<feature type="domain" description="Histidine kinase" evidence="8">
    <location>
        <begin position="368"/>
        <end position="593"/>
    </location>
</feature>
<dbReference type="SUPFAM" id="SSF55785">
    <property type="entry name" value="PYP-like sensor domain (PAS domain)"/>
    <property type="match status" value="1"/>
</dbReference>
<keyword evidence="7" id="KW-0472">Membrane</keyword>
<dbReference type="SUPFAM" id="SSF55874">
    <property type="entry name" value="ATPase domain of HSP90 chaperone/DNA topoisomerase II/histidine kinase"/>
    <property type="match status" value="1"/>
</dbReference>
<dbReference type="PRINTS" id="PR00344">
    <property type="entry name" value="BCTRLSENSOR"/>
</dbReference>
<dbReference type="Gene3D" id="1.10.287.130">
    <property type="match status" value="1"/>
</dbReference>
<dbReference type="InterPro" id="IPR036890">
    <property type="entry name" value="HATPase_C_sf"/>
</dbReference>
<dbReference type="InterPro" id="IPR052162">
    <property type="entry name" value="Sensor_kinase/Photoreceptor"/>
</dbReference>
<dbReference type="Gene3D" id="3.30.450.20">
    <property type="entry name" value="PAS domain"/>
    <property type="match status" value="1"/>
</dbReference>
<keyword evidence="6" id="KW-0175">Coiled coil</keyword>
<dbReference type="SMART" id="SM00388">
    <property type="entry name" value="HisKA"/>
    <property type="match status" value="1"/>
</dbReference>
<comment type="caution">
    <text evidence="9">The sequence shown here is derived from an EMBL/GenBank/DDBJ whole genome shotgun (WGS) entry which is preliminary data.</text>
</comment>
<evidence type="ECO:0000256" key="3">
    <source>
        <dbReference type="ARBA" id="ARBA00022553"/>
    </source>
</evidence>
<evidence type="ECO:0000259" key="8">
    <source>
        <dbReference type="PROSITE" id="PS50109"/>
    </source>
</evidence>
<dbReference type="RefSeq" id="WP_194507857.1">
    <property type="nucleotide sequence ID" value="NZ_JADILU010000003.1"/>
</dbReference>
<dbReference type="InterPro" id="IPR000014">
    <property type="entry name" value="PAS"/>
</dbReference>
<proteinExistence type="predicted"/>
<keyword evidence="3" id="KW-0597">Phosphoprotein</keyword>
<dbReference type="Pfam" id="PF00512">
    <property type="entry name" value="HisKA"/>
    <property type="match status" value="1"/>
</dbReference>
<evidence type="ECO:0000313" key="9">
    <source>
        <dbReference type="EMBL" id="MFD2914457.1"/>
    </source>
</evidence>
<dbReference type="Gene3D" id="3.30.565.10">
    <property type="entry name" value="Histidine kinase-like ATPase, C-terminal domain"/>
    <property type="match status" value="1"/>
</dbReference>
<feature type="transmembrane region" description="Helical" evidence="7">
    <location>
        <begin position="187"/>
        <end position="207"/>
    </location>
</feature>
<name>A0ABW5ZPF0_9FLAO</name>
<dbReference type="Pfam" id="PF05227">
    <property type="entry name" value="CHASE3"/>
    <property type="match status" value="1"/>
</dbReference>
<dbReference type="Proteomes" id="UP001597548">
    <property type="component" value="Unassembled WGS sequence"/>
</dbReference>
<evidence type="ECO:0000256" key="5">
    <source>
        <dbReference type="ARBA" id="ARBA00022777"/>
    </source>
</evidence>
<dbReference type="Gene3D" id="2.10.70.100">
    <property type="match status" value="1"/>
</dbReference>
<dbReference type="InterPro" id="IPR007891">
    <property type="entry name" value="CHASE3"/>
</dbReference>
<keyword evidence="5" id="KW-0418">Kinase</keyword>
<organism evidence="9 10">
    <name type="scientific">Psychroserpens luteus</name>
    <dbReference type="NCBI Taxonomy" id="1434066"/>
    <lineage>
        <taxon>Bacteria</taxon>
        <taxon>Pseudomonadati</taxon>
        <taxon>Bacteroidota</taxon>
        <taxon>Flavobacteriia</taxon>
        <taxon>Flavobacteriales</taxon>
        <taxon>Flavobacteriaceae</taxon>
        <taxon>Psychroserpens</taxon>
    </lineage>
</organism>
<keyword evidence="7" id="KW-1133">Transmembrane helix</keyword>
<comment type="catalytic activity">
    <reaction evidence="1">
        <text>ATP + protein L-histidine = ADP + protein N-phospho-L-histidine.</text>
        <dbReference type="EC" id="2.7.13.3"/>
    </reaction>
</comment>
<dbReference type="PANTHER" id="PTHR43304:SF1">
    <property type="entry name" value="PAC DOMAIN-CONTAINING PROTEIN"/>
    <property type="match status" value="1"/>
</dbReference>
<sequence>MGITSTYNNHFLKIAFGLGLFVILCIGGFSYKHTQDLKDSMEMVKHTYEVNLELKNLLANLKNTETSEHGFIIINDSSFIDSYNSGRIKIAENLKRINVLTKDNPEQQRNLDSLNKAIGKRLFYLSETLQSYKLGQIRSPKFISSFKLGNLKMNSIREQVQTMITYEDKILEIRQVQNKKALERTPIILYSILILTLLLLLVAYAIINRDLKVLKENNEQLNIFKESANLSEIVSKHGSWTCNIDQDVYEFSDNFYRILGEEPQSFESNIENFMKFVHKDDVQKLTTQVENMLIEKNLPFIYYRVVRKNGEIRHLKAFGELYVNNEGENNLIGTTADITDEVNNFRLIEERNEELERNNKELSAFNYVASHDLQEPLRKIQTFISRLDEKEYEKLSDSGKLYMSRIKKAASRMRLLIDDLLQFSRTNKSDNITELTDINELIEAAKQENIEAIISKKAIIYNDEMPNMMVIPFQIKQLFINLIGNALKYSKDDIPPVINITYAKVHSLEDKNLPNLTHGYYHQICVIDNGIGFEQEFAEKIFTLFSRLHSRDEYSGTGIGLSICKKIMENHKGNITAEGKLNEGSIFKIYIPS</sequence>
<dbReference type="InterPro" id="IPR035965">
    <property type="entry name" value="PAS-like_dom_sf"/>
</dbReference>
<dbReference type="Pfam" id="PF08447">
    <property type="entry name" value="PAS_3"/>
    <property type="match status" value="1"/>
</dbReference>
<dbReference type="InterPro" id="IPR004358">
    <property type="entry name" value="Sig_transdc_His_kin-like_C"/>
</dbReference>